<name>A0A1E1LSR9_9HELO</name>
<dbReference type="Proteomes" id="UP000178129">
    <property type="component" value="Unassembled WGS sequence"/>
</dbReference>
<feature type="transmembrane region" description="Helical" evidence="1">
    <location>
        <begin position="40"/>
        <end position="58"/>
    </location>
</feature>
<dbReference type="InParanoid" id="A0A1E1LSR9"/>
<keyword evidence="1" id="KW-1133">Transmembrane helix</keyword>
<evidence type="ECO:0000313" key="3">
    <source>
        <dbReference type="Proteomes" id="UP000178129"/>
    </source>
</evidence>
<evidence type="ECO:0000313" key="2">
    <source>
        <dbReference type="EMBL" id="CZT13553.1"/>
    </source>
</evidence>
<gene>
    <name evidence="2" type="ORF">RCO7_15254</name>
</gene>
<sequence>MDHRWLMEEDLSCGSEAGDFIRSPEKLEPKRKILSTWQRVIIFSSAFGIAFGITLYFLTRSRISSPGNTSFLDVYEESPCGNTPEQASSRGCKFEMQNLAWMPEECYDAELAEEWNQMPWQFWLDADLQRPVAKSEVVKGLVPHVHVTYLQHKHHYCNPIDHVMQISSSSTVES</sequence>
<evidence type="ECO:0000256" key="1">
    <source>
        <dbReference type="SAM" id="Phobius"/>
    </source>
</evidence>
<dbReference type="AlphaFoldDB" id="A0A1E1LSR9"/>
<organism evidence="2 3">
    <name type="scientific">Rhynchosporium graminicola</name>
    <dbReference type="NCBI Taxonomy" id="2792576"/>
    <lineage>
        <taxon>Eukaryota</taxon>
        <taxon>Fungi</taxon>
        <taxon>Dikarya</taxon>
        <taxon>Ascomycota</taxon>
        <taxon>Pezizomycotina</taxon>
        <taxon>Leotiomycetes</taxon>
        <taxon>Helotiales</taxon>
        <taxon>Ploettnerulaceae</taxon>
        <taxon>Rhynchosporium</taxon>
    </lineage>
</organism>
<keyword evidence="1" id="KW-0472">Membrane</keyword>
<dbReference type="EMBL" id="FJUW01000090">
    <property type="protein sequence ID" value="CZT13553.1"/>
    <property type="molecule type" value="Genomic_DNA"/>
</dbReference>
<proteinExistence type="predicted"/>
<accession>A0A1E1LSR9</accession>
<dbReference type="InterPro" id="IPR053008">
    <property type="entry name" value="Phomopsin_biosynth_assoc"/>
</dbReference>
<keyword evidence="3" id="KW-1185">Reference proteome</keyword>
<dbReference type="PANTHER" id="PTHR35896">
    <property type="entry name" value="IG-LIKE DOMAIN-CONTAINING PROTEIN"/>
    <property type="match status" value="1"/>
</dbReference>
<comment type="caution">
    <text evidence="2">The sequence shown here is derived from an EMBL/GenBank/DDBJ whole genome shotgun (WGS) entry which is preliminary data.</text>
</comment>
<protein>
    <submittedName>
        <fullName evidence="2">Uncharacterized protein</fullName>
    </submittedName>
</protein>
<keyword evidence="1" id="KW-0812">Transmembrane</keyword>
<dbReference type="PANTHER" id="PTHR35896:SF3">
    <property type="entry name" value="MAJOR FACILITATOR SUPERFAMILY TRANSPORTER"/>
    <property type="match status" value="1"/>
</dbReference>
<reference evidence="3" key="1">
    <citation type="submission" date="2016-03" db="EMBL/GenBank/DDBJ databases">
        <authorList>
            <person name="Ploux O."/>
        </authorList>
    </citation>
    <scope>NUCLEOTIDE SEQUENCE [LARGE SCALE GENOMIC DNA]</scope>
    <source>
        <strain evidence="3">UK7</strain>
    </source>
</reference>